<evidence type="ECO:0000256" key="1">
    <source>
        <dbReference type="ARBA" id="ARBA00006018"/>
    </source>
</evidence>
<organism evidence="2 3">
    <name type="scientific">Ktedonospora formicarum</name>
    <dbReference type="NCBI Taxonomy" id="2778364"/>
    <lineage>
        <taxon>Bacteria</taxon>
        <taxon>Bacillati</taxon>
        <taxon>Chloroflexota</taxon>
        <taxon>Ktedonobacteria</taxon>
        <taxon>Ktedonobacterales</taxon>
        <taxon>Ktedonobacteraceae</taxon>
        <taxon>Ktedonospora</taxon>
    </lineage>
</organism>
<evidence type="ECO:0000313" key="2">
    <source>
        <dbReference type="EMBL" id="GHO42597.1"/>
    </source>
</evidence>
<gene>
    <name evidence="2" type="ORF">KSX_07600</name>
</gene>
<dbReference type="RefSeq" id="WP_220192121.1">
    <property type="nucleotide sequence ID" value="NZ_BNJF01000001.1"/>
</dbReference>
<dbReference type="Proteomes" id="UP000612362">
    <property type="component" value="Unassembled WGS sequence"/>
</dbReference>
<protein>
    <submittedName>
        <fullName evidence="2">Uncharacterized protein</fullName>
    </submittedName>
</protein>
<proteinExistence type="inferred from homology"/>
<comment type="caution">
    <text evidence="2">The sequence shown here is derived from an EMBL/GenBank/DDBJ whole genome shotgun (WGS) entry which is preliminary data.</text>
</comment>
<keyword evidence="3" id="KW-1185">Reference proteome</keyword>
<dbReference type="Pfam" id="PF01455">
    <property type="entry name" value="HupF_HypC"/>
    <property type="match status" value="1"/>
</dbReference>
<sequence length="95" mass="10594">MTESTNSYNDNSLEARLHEYQKCHIRAGEHCVTCGDEALPAHVLWVDQEAGLALVQVEDEQEEVDITLLDALTPGDIILVHGGVGMTRYEEVRDE</sequence>
<dbReference type="EMBL" id="BNJF01000001">
    <property type="protein sequence ID" value="GHO42597.1"/>
    <property type="molecule type" value="Genomic_DNA"/>
</dbReference>
<dbReference type="AlphaFoldDB" id="A0A8J3MND2"/>
<reference evidence="2" key="1">
    <citation type="submission" date="2020-10" db="EMBL/GenBank/DDBJ databases">
        <title>Taxonomic study of unclassified bacteria belonging to the class Ktedonobacteria.</title>
        <authorList>
            <person name="Yabe S."/>
            <person name="Wang C.M."/>
            <person name="Zheng Y."/>
            <person name="Sakai Y."/>
            <person name="Cavaletti L."/>
            <person name="Monciardini P."/>
            <person name="Donadio S."/>
        </authorList>
    </citation>
    <scope>NUCLEOTIDE SEQUENCE</scope>
    <source>
        <strain evidence="2">SOSP1-1</strain>
    </source>
</reference>
<name>A0A8J3MND2_9CHLR</name>
<accession>A0A8J3MND2</accession>
<comment type="similarity">
    <text evidence="1">Belongs to the HupF/HypC family.</text>
</comment>
<dbReference type="SUPFAM" id="SSF159127">
    <property type="entry name" value="HupF/HypC-like"/>
    <property type="match status" value="1"/>
</dbReference>
<dbReference type="InterPro" id="IPR001109">
    <property type="entry name" value="Hydrogenase_HupF/HypC"/>
</dbReference>
<dbReference type="Gene3D" id="2.30.30.140">
    <property type="match status" value="1"/>
</dbReference>
<evidence type="ECO:0000313" key="3">
    <source>
        <dbReference type="Proteomes" id="UP000612362"/>
    </source>
</evidence>